<dbReference type="FunFam" id="3.80.10.10:FF:000079">
    <property type="entry name" value="PRAME family member 18"/>
    <property type="match status" value="1"/>
</dbReference>
<evidence type="ECO:0000256" key="2">
    <source>
        <dbReference type="ARBA" id="ARBA00022614"/>
    </source>
</evidence>
<reference evidence="4" key="1">
    <citation type="submission" date="2023-09" db="UniProtKB">
        <authorList>
            <consortium name="Ensembl"/>
        </authorList>
    </citation>
    <scope>IDENTIFICATION</scope>
</reference>
<keyword evidence="3" id="KW-0677">Repeat</keyword>
<dbReference type="GO" id="GO:0005737">
    <property type="term" value="C:cytoplasm"/>
    <property type="evidence" value="ECO:0007669"/>
    <property type="project" value="TreeGrafter"/>
</dbReference>
<dbReference type="PIRSF" id="PIRSF038286">
    <property type="entry name" value="PRAME"/>
    <property type="match status" value="1"/>
</dbReference>
<dbReference type="AlphaFoldDB" id="A0A8C0X5X9"/>
<sequence>FYTLNSPYLFIYSFIHLLFWRLVFTTQPKLNEILIIFLMSIKAPPTLLQLAGQSLLRNEALDISALEALPIELFPPLFLEDLARRCSNIIKAMVQVWPFPCLALGALMKPWDMEALQVALDGIDMLLGQQVHPRRWKLQVLDLRTVHQNFWKIWSGNMAGHCTPQAKSRNQAEAIPLSTGVKQPLRLIVDLNLELSDLDELQIYLFEWKMQICGLCTCGSRAWPIHRVLCLLELDWMEELEVHCPWNLCTLGIFASYLGQMRNLHKLCISHTCVLSCISPEQNEQLVTTFSCEFGKFNRLQQLYMNGAYFLRGHMHQVLRCLKLPLELLSITHCQLVESDLKHLSQCPSIHQLKHLSLRGVTLSYVGPEPLQVLLERVTDTLKTLDLEDCGIRDSQFTVLLPALSHCSQLTIFSFYENHISMSVLKDLLHHTARLRQLRQELYPAPLESYDGLGSVVTGRLTQHCAELMDTLRTIRKPMMVLFGTEHCPQCGNRWVYNMEHCLSYCWMHA</sequence>
<evidence type="ECO:0000256" key="3">
    <source>
        <dbReference type="ARBA" id="ARBA00022737"/>
    </source>
</evidence>
<name>A0A8C0X5X9_CASCN</name>
<dbReference type="PANTHER" id="PTHR14224">
    <property type="entry name" value="SIMILAR TO PREFERENTIALLY EXPRESSED ANTIGEN IN MELANOMA-LIKE 3"/>
    <property type="match status" value="1"/>
</dbReference>
<dbReference type="InterPro" id="IPR050694">
    <property type="entry name" value="LRRC14/PRAME"/>
</dbReference>
<dbReference type="GO" id="GO:0043066">
    <property type="term" value="P:negative regulation of apoptotic process"/>
    <property type="evidence" value="ECO:0007669"/>
    <property type="project" value="InterPro"/>
</dbReference>
<dbReference type="GO" id="GO:0008284">
    <property type="term" value="P:positive regulation of cell population proliferation"/>
    <property type="evidence" value="ECO:0007669"/>
    <property type="project" value="InterPro"/>
</dbReference>
<gene>
    <name evidence="4" type="primary">LOC109701980</name>
</gene>
<dbReference type="Ensembl" id="ENSCCNT00000026785.1">
    <property type="protein sequence ID" value="ENSCCNP00000020762.1"/>
    <property type="gene ID" value="ENSCCNG00000019687.1"/>
</dbReference>
<dbReference type="SUPFAM" id="SSF52047">
    <property type="entry name" value="RNI-like"/>
    <property type="match status" value="1"/>
</dbReference>
<dbReference type="InterPro" id="IPR032675">
    <property type="entry name" value="LRR_dom_sf"/>
</dbReference>
<dbReference type="InterPro" id="IPR026271">
    <property type="entry name" value="PRAME"/>
</dbReference>
<organism evidence="4">
    <name type="scientific">Castor canadensis</name>
    <name type="common">American beaver</name>
    <dbReference type="NCBI Taxonomy" id="51338"/>
    <lineage>
        <taxon>Eukaryota</taxon>
        <taxon>Metazoa</taxon>
        <taxon>Chordata</taxon>
        <taxon>Craniata</taxon>
        <taxon>Vertebrata</taxon>
        <taxon>Euteleostomi</taxon>
        <taxon>Mammalia</taxon>
        <taxon>Eutheria</taxon>
        <taxon>Euarchontoglires</taxon>
        <taxon>Glires</taxon>
        <taxon>Rodentia</taxon>
        <taxon>Castorimorpha</taxon>
        <taxon>Castoridae</taxon>
        <taxon>Castor</taxon>
    </lineage>
</organism>
<accession>A0A8C0X5X9</accession>
<evidence type="ECO:0000256" key="1">
    <source>
        <dbReference type="ARBA" id="ARBA00009608"/>
    </source>
</evidence>
<dbReference type="GO" id="GO:0045596">
    <property type="term" value="P:negative regulation of cell differentiation"/>
    <property type="evidence" value="ECO:0007669"/>
    <property type="project" value="InterPro"/>
</dbReference>
<keyword evidence="2" id="KW-0433">Leucine-rich repeat</keyword>
<dbReference type="Gene3D" id="3.80.10.10">
    <property type="entry name" value="Ribonuclease Inhibitor"/>
    <property type="match status" value="1"/>
</dbReference>
<comment type="similarity">
    <text evidence="1">Belongs to the PRAME family.</text>
</comment>
<dbReference type="GO" id="GO:0045892">
    <property type="term" value="P:negative regulation of DNA-templated transcription"/>
    <property type="evidence" value="ECO:0007669"/>
    <property type="project" value="InterPro"/>
</dbReference>
<evidence type="ECO:0000313" key="4">
    <source>
        <dbReference type="Ensembl" id="ENSCCNP00000020762.1"/>
    </source>
</evidence>
<proteinExistence type="inferred from homology"/>
<dbReference type="PANTHER" id="PTHR14224:SF94">
    <property type="entry name" value="PRAME FAMILY MEMBER 12"/>
    <property type="match status" value="1"/>
</dbReference>
<protein>
    <submittedName>
        <fullName evidence="4">Uncharacterized protein</fullName>
    </submittedName>
</protein>